<dbReference type="InterPro" id="IPR008523">
    <property type="entry name" value="DUF805"/>
</dbReference>
<feature type="transmembrane region" description="Helical" evidence="1">
    <location>
        <begin position="24"/>
        <end position="47"/>
    </location>
</feature>
<evidence type="ECO:0000256" key="1">
    <source>
        <dbReference type="SAM" id="Phobius"/>
    </source>
</evidence>
<sequence>MIKAYIKYWKKAGDFKTYSSRSDYWWVFLTNFIIFAILSFFNFMIMIPKAVKIMNQAGDSSQTEIIRQVTDLYAKPTGGVLMIIVITAIFGLAILIPNISLTARRLRDARLPWWISLIFGLSAIHGLLTLFIHQGILIQLGFIFNLISFIVYILCLFPSKYGVDEEDDSRTYE</sequence>
<reference evidence="2 3" key="1">
    <citation type="submission" date="2015-08" db="EMBL/GenBank/DDBJ databases">
        <title>Draft Genome Sequences of 11 Lactococcus lactis subspecies cremoris strains.</title>
        <authorList>
            <person name="Wels M."/>
            <person name="Backus L."/>
            <person name="Boekhorst J."/>
            <person name="Dijkstra A."/>
            <person name="Beerthuizen M."/>
            <person name="Siezen R."/>
            <person name="Bachmann H."/>
            <person name="Van Hijum S."/>
        </authorList>
    </citation>
    <scope>NUCLEOTIDE SEQUENCE [LARGE SCALE GENOMIC DNA]</scope>
    <source>
        <strain evidence="2 3">KW10</strain>
    </source>
</reference>
<dbReference type="PATRIC" id="fig|1359.32.peg.2065"/>
<comment type="caution">
    <text evidence="2">The sequence shown here is derived from an EMBL/GenBank/DDBJ whole genome shotgun (WGS) entry which is preliminary data.</text>
</comment>
<gene>
    <name evidence="2" type="ORF">AB996_0692</name>
</gene>
<dbReference type="Pfam" id="PF05656">
    <property type="entry name" value="DUF805"/>
    <property type="match status" value="1"/>
</dbReference>
<name>A0A161W3W4_LACLC</name>
<dbReference type="RefSeq" id="WP_063281369.1">
    <property type="nucleotide sequence ID" value="NZ_LIYF01000011.1"/>
</dbReference>
<evidence type="ECO:0000313" key="2">
    <source>
        <dbReference type="EMBL" id="KZK07686.1"/>
    </source>
</evidence>
<organism evidence="2 3">
    <name type="scientific">Lactococcus lactis subsp. cremoris</name>
    <name type="common">Streptococcus cremoris</name>
    <dbReference type="NCBI Taxonomy" id="1359"/>
    <lineage>
        <taxon>Bacteria</taxon>
        <taxon>Bacillati</taxon>
        <taxon>Bacillota</taxon>
        <taxon>Bacilli</taxon>
        <taxon>Lactobacillales</taxon>
        <taxon>Streptococcaceae</taxon>
        <taxon>Lactococcus</taxon>
    </lineage>
</organism>
<dbReference type="AlphaFoldDB" id="A0A161W3W4"/>
<feature type="transmembrane region" description="Helical" evidence="1">
    <location>
        <begin position="138"/>
        <end position="157"/>
    </location>
</feature>
<dbReference type="EMBL" id="LIYF01000011">
    <property type="protein sequence ID" value="KZK07686.1"/>
    <property type="molecule type" value="Genomic_DNA"/>
</dbReference>
<evidence type="ECO:0000313" key="3">
    <source>
        <dbReference type="Proteomes" id="UP000076519"/>
    </source>
</evidence>
<feature type="transmembrane region" description="Helical" evidence="1">
    <location>
        <begin position="79"/>
        <end position="99"/>
    </location>
</feature>
<dbReference type="PANTHER" id="PTHR34980:SF2">
    <property type="entry name" value="INNER MEMBRANE PROTEIN YHAH-RELATED"/>
    <property type="match status" value="1"/>
</dbReference>
<keyword evidence="1" id="KW-0812">Transmembrane</keyword>
<accession>A0A161W3W4</accession>
<dbReference type="Proteomes" id="UP000076519">
    <property type="component" value="Unassembled WGS sequence"/>
</dbReference>
<protein>
    <submittedName>
        <fullName evidence="2">Transporter</fullName>
    </submittedName>
</protein>
<keyword evidence="1" id="KW-1133">Transmembrane helix</keyword>
<dbReference type="GO" id="GO:0005886">
    <property type="term" value="C:plasma membrane"/>
    <property type="evidence" value="ECO:0007669"/>
    <property type="project" value="TreeGrafter"/>
</dbReference>
<feature type="transmembrane region" description="Helical" evidence="1">
    <location>
        <begin position="111"/>
        <end position="132"/>
    </location>
</feature>
<keyword evidence="1" id="KW-0472">Membrane</keyword>
<proteinExistence type="predicted"/>
<dbReference type="PANTHER" id="PTHR34980">
    <property type="entry name" value="INNER MEMBRANE PROTEIN-RELATED-RELATED"/>
    <property type="match status" value="1"/>
</dbReference>